<keyword evidence="2" id="KW-1185">Reference proteome</keyword>
<organism evidence="2 3">
    <name type="scientific">Derxia gummosa DSM 723</name>
    <dbReference type="NCBI Taxonomy" id="1121388"/>
    <lineage>
        <taxon>Bacteria</taxon>
        <taxon>Pseudomonadati</taxon>
        <taxon>Pseudomonadota</taxon>
        <taxon>Betaproteobacteria</taxon>
        <taxon>Burkholderiales</taxon>
        <taxon>Alcaligenaceae</taxon>
        <taxon>Derxia</taxon>
    </lineage>
</organism>
<dbReference type="PANTHER" id="PTHR34610">
    <property type="entry name" value="SSL7007 PROTEIN"/>
    <property type="match status" value="1"/>
</dbReference>
<sequence length="146" mass="16036">MSAAPPRLVLDTNVWLDLFVFADARCAAIAAALAEGRVQVPISRRCLDELRAVVDYPKWDGLIADRPAVVARVAAATELVEVAPDPSLPRCRDRDDQKFIELAVASGARWLVSKDKAVLKLARRLRQRGCEVLRPEQWPGTDGPPA</sequence>
<protein>
    <submittedName>
        <fullName evidence="3">Toxin-antitoxin system toxin component, PIN family</fullName>
    </submittedName>
</protein>
<proteinExistence type="predicted"/>
<dbReference type="Pfam" id="PF13470">
    <property type="entry name" value="PIN_3"/>
    <property type="match status" value="1"/>
</dbReference>
<dbReference type="RefSeq" id="WP_034410366.1">
    <property type="nucleotide sequence ID" value="NZ_AXWS01000007.1"/>
</dbReference>
<dbReference type="AlphaFoldDB" id="A0A9U5FYW6"/>
<dbReference type="InterPro" id="IPR002716">
    <property type="entry name" value="PIN_dom"/>
</dbReference>
<name>A0A9U5FYW6_9BURK</name>
<dbReference type="SUPFAM" id="SSF88723">
    <property type="entry name" value="PIN domain-like"/>
    <property type="match status" value="1"/>
</dbReference>
<evidence type="ECO:0000259" key="1">
    <source>
        <dbReference type="Pfam" id="PF13470"/>
    </source>
</evidence>
<dbReference type="Proteomes" id="UP000675920">
    <property type="component" value="Unplaced"/>
</dbReference>
<accession>A0A9U5FYW6</accession>
<dbReference type="NCBIfam" id="TIGR00305">
    <property type="entry name" value="putative toxin-antitoxin system toxin component, PIN family"/>
    <property type="match status" value="1"/>
</dbReference>
<evidence type="ECO:0000313" key="3">
    <source>
        <dbReference type="RefSeq" id="WP_034410366.1"/>
    </source>
</evidence>
<dbReference type="PANTHER" id="PTHR34610:SF3">
    <property type="entry name" value="SSL7007 PROTEIN"/>
    <property type="match status" value="1"/>
</dbReference>
<evidence type="ECO:0000313" key="2">
    <source>
        <dbReference type="Proteomes" id="UP000675920"/>
    </source>
</evidence>
<dbReference type="InterPro" id="IPR002850">
    <property type="entry name" value="PIN_toxin-like"/>
</dbReference>
<dbReference type="InterPro" id="IPR029060">
    <property type="entry name" value="PIN-like_dom_sf"/>
</dbReference>
<reference evidence="3" key="1">
    <citation type="journal article" date="2009" name="Biol. Direct">
        <title>Comprehensive comparative-genomic analysis of type 2 toxin-antitoxin systems and related mobile stress response systems in prokaryotes.</title>
        <authorList>
            <person name="Makarova K.S."/>
            <person name="Wolf Y.I."/>
            <person name="Koonin E.V."/>
        </authorList>
    </citation>
    <scope>NUCLEOTIDE SEQUENCE</scope>
</reference>
<reference evidence="3" key="2">
    <citation type="submission" date="2025-08" db="UniProtKB">
        <authorList>
            <consortium name="RefSeq"/>
        </authorList>
    </citation>
    <scope>IDENTIFICATION</scope>
</reference>
<feature type="domain" description="PIN" evidence="1">
    <location>
        <begin position="7"/>
        <end position="117"/>
    </location>
</feature>